<dbReference type="Proteomes" id="UP001152795">
    <property type="component" value="Unassembled WGS sequence"/>
</dbReference>
<dbReference type="EMBL" id="CACRXK020016998">
    <property type="protein sequence ID" value="CAB4030606.1"/>
    <property type="molecule type" value="Genomic_DNA"/>
</dbReference>
<accession>A0A7D9LD83</accession>
<proteinExistence type="predicted"/>
<evidence type="ECO:0000313" key="2">
    <source>
        <dbReference type="Proteomes" id="UP001152795"/>
    </source>
</evidence>
<organism evidence="1 2">
    <name type="scientific">Paramuricea clavata</name>
    <name type="common">Red gorgonian</name>
    <name type="synonym">Violescent sea-whip</name>
    <dbReference type="NCBI Taxonomy" id="317549"/>
    <lineage>
        <taxon>Eukaryota</taxon>
        <taxon>Metazoa</taxon>
        <taxon>Cnidaria</taxon>
        <taxon>Anthozoa</taxon>
        <taxon>Octocorallia</taxon>
        <taxon>Malacalcyonacea</taxon>
        <taxon>Plexauridae</taxon>
        <taxon>Paramuricea</taxon>
    </lineage>
</organism>
<protein>
    <submittedName>
        <fullName evidence="1">Uncharacterized protein</fullName>
    </submittedName>
</protein>
<name>A0A7D9LD83_PARCT</name>
<keyword evidence="2" id="KW-1185">Reference proteome</keyword>
<gene>
    <name evidence="1" type="ORF">PACLA_8A002035</name>
</gene>
<feature type="non-terminal residue" evidence="1">
    <location>
        <position position="1"/>
    </location>
</feature>
<dbReference type="AlphaFoldDB" id="A0A7D9LD83"/>
<evidence type="ECO:0000313" key="1">
    <source>
        <dbReference type="EMBL" id="CAB4030606.1"/>
    </source>
</evidence>
<sequence length="59" mass="6833">MQNKVKVFPNPEMESQLAVKENQRQKVEFKAYNRDQARRLKEDVINVASQATLQDNAGK</sequence>
<reference evidence="1" key="1">
    <citation type="submission" date="2020-04" db="EMBL/GenBank/DDBJ databases">
        <authorList>
            <person name="Alioto T."/>
            <person name="Alioto T."/>
            <person name="Gomez Garrido J."/>
        </authorList>
    </citation>
    <scope>NUCLEOTIDE SEQUENCE</scope>
    <source>
        <strain evidence="1">A484AB</strain>
    </source>
</reference>
<comment type="caution">
    <text evidence="1">The sequence shown here is derived from an EMBL/GenBank/DDBJ whole genome shotgun (WGS) entry which is preliminary data.</text>
</comment>